<protein>
    <recommendedName>
        <fullName evidence="5">KaiB domain-containing protein</fullName>
    </recommendedName>
</protein>
<name>A0A830EAK4_9CREN</name>
<proteinExistence type="predicted"/>
<sequence length="93" mass="10883">MAKIMIIITSKWDYLKDQLDALCTQVLKAGINCEIKSYDEPEAMKFIIRYGINNGMVRIPQIYIIDNDKVRQVKYRVTNDLKLVIDDFNNPNQ</sequence>
<evidence type="ECO:0008006" key="5">
    <source>
        <dbReference type="Google" id="ProtNLM"/>
    </source>
</evidence>
<reference evidence="2" key="1">
    <citation type="journal article" date="2014" name="Int. J. Syst. Evol. Microbiol.">
        <title>Complete genome sequence of Corynebacterium casei LMG S-19264T (=DSM 44701T), isolated from a smear-ripened cheese.</title>
        <authorList>
            <consortium name="US DOE Joint Genome Institute (JGI-PGF)"/>
            <person name="Walter F."/>
            <person name="Albersmeier A."/>
            <person name="Kalinowski J."/>
            <person name="Ruckert C."/>
        </authorList>
    </citation>
    <scope>NUCLEOTIDE SEQUENCE</scope>
    <source>
        <strain evidence="2">JCM 11219</strain>
    </source>
</reference>
<reference evidence="4" key="3">
    <citation type="submission" date="2022-09" db="EMBL/GenBank/DDBJ databases">
        <title>Complete genome sequence of Vulcanisaeta souniana.</title>
        <authorList>
            <person name="Kato S."/>
            <person name="Itoh T."/>
            <person name="Ohkuma M."/>
        </authorList>
    </citation>
    <scope>NUCLEOTIDE SEQUENCE [LARGE SCALE GENOMIC DNA]</scope>
    <source>
        <strain evidence="4">JCM 11219</strain>
    </source>
</reference>
<dbReference type="AlphaFoldDB" id="A0A830EAK4"/>
<evidence type="ECO:0000313" key="1">
    <source>
        <dbReference type="EMBL" id="BDR93118.1"/>
    </source>
</evidence>
<dbReference type="EMBL" id="BMNM01000016">
    <property type="protein sequence ID" value="GGI86919.1"/>
    <property type="molecule type" value="Genomic_DNA"/>
</dbReference>
<gene>
    <name evidence="2" type="ORF">GCM10007112_24780</name>
    <name evidence="1" type="ORF">Vsou_22110</name>
</gene>
<dbReference type="Proteomes" id="UP000657075">
    <property type="component" value="Unassembled WGS sequence"/>
</dbReference>
<keyword evidence="4" id="KW-1185">Reference proteome</keyword>
<reference evidence="2" key="2">
    <citation type="submission" date="2020-09" db="EMBL/GenBank/DDBJ databases">
        <authorList>
            <person name="Sun Q."/>
            <person name="Ohkuma M."/>
        </authorList>
    </citation>
    <scope>NUCLEOTIDE SEQUENCE</scope>
    <source>
        <strain evidence="2">JCM 11219</strain>
    </source>
</reference>
<evidence type="ECO:0000313" key="3">
    <source>
        <dbReference type="Proteomes" id="UP000657075"/>
    </source>
</evidence>
<dbReference type="Proteomes" id="UP001060771">
    <property type="component" value="Chromosome"/>
</dbReference>
<dbReference type="OrthoDB" id="27835at2157"/>
<evidence type="ECO:0000313" key="2">
    <source>
        <dbReference type="EMBL" id="GGI86919.1"/>
    </source>
</evidence>
<organism evidence="2 3">
    <name type="scientific">Vulcanisaeta souniana JCM 11219</name>
    <dbReference type="NCBI Taxonomy" id="1293586"/>
    <lineage>
        <taxon>Archaea</taxon>
        <taxon>Thermoproteota</taxon>
        <taxon>Thermoprotei</taxon>
        <taxon>Thermoproteales</taxon>
        <taxon>Thermoproteaceae</taxon>
        <taxon>Vulcanisaeta</taxon>
    </lineage>
</organism>
<reference evidence="1" key="4">
    <citation type="journal article" date="2023" name="Microbiol. Resour. Announc.">
        <title>Complete Genome Sequence of Vulcanisaeta souniana Strain IC-059, a Hyperthermophilic Archaeon Isolated from Hot Spring Water in Japan.</title>
        <authorList>
            <person name="Kato S."/>
            <person name="Itoh T."/>
            <person name="Wu L."/>
            <person name="Ma J."/>
            <person name="Ohkuma M."/>
        </authorList>
    </citation>
    <scope>NUCLEOTIDE SEQUENCE</scope>
    <source>
        <strain evidence="1">JCM 11219</strain>
    </source>
</reference>
<accession>A0A830EAK4</accession>
<dbReference type="GeneID" id="76207753"/>
<evidence type="ECO:0000313" key="4">
    <source>
        <dbReference type="Proteomes" id="UP001060771"/>
    </source>
</evidence>
<dbReference type="EMBL" id="AP026830">
    <property type="protein sequence ID" value="BDR93118.1"/>
    <property type="molecule type" value="Genomic_DNA"/>
</dbReference>
<dbReference type="RefSeq" id="WP_054844486.1">
    <property type="nucleotide sequence ID" value="NZ_AP026830.1"/>
</dbReference>